<keyword evidence="7" id="KW-1185">Reference proteome</keyword>
<name>A0A1X7AMW9_9GAMM</name>
<keyword evidence="3 5" id="KW-1133">Transmembrane helix</keyword>
<dbReference type="PANTHER" id="PTHR37955:SF1">
    <property type="entry name" value="DEP DOMAIN-CONTAINING PROTEIN"/>
    <property type="match status" value="1"/>
</dbReference>
<dbReference type="GO" id="GO:0046583">
    <property type="term" value="F:monoatomic cation efflux transmembrane transporter activity"/>
    <property type="evidence" value="ECO:0007669"/>
    <property type="project" value="TreeGrafter"/>
</dbReference>
<dbReference type="OrthoDB" id="309023at2"/>
<comment type="subcellular location">
    <subcellularLocation>
        <location evidence="1">Membrane</location>
        <topology evidence="1">Multi-pass membrane protein</topology>
    </subcellularLocation>
</comment>
<dbReference type="AlphaFoldDB" id="A0A1X7AMW9"/>
<sequence>MNTQASSPPLFQSSGHKQRFAKVPAPLGGLALAIGSLGGAWGIFVPAYAKLFALLVTPVAAVLAALVILKYLTNPHLVREDLQHTVISSVMPTLAMALMVIGSNLHIWFPELGRAVWLFAVVAHIFLFFAFLRYRIKDFHITHMVPSWFVPPVGIVVACVTGANMGFPLLTYLFFVFGVTAYAIKLPIMLYRLIFLDRITEAASPTFGIMAAPASLTLAGYLTISEHPSVFVVAVLTPIAVLMTSIVWVALFRLLRLPFSPGFAAFTFPMVIGATALLKLDQLLSGMGVDYPNEVLFGLAVVELLVATAIVIYVAWCYFQHFILKK</sequence>
<evidence type="ECO:0000313" key="6">
    <source>
        <dbReference type="EMBL" id="SMA49612.1"/>
    </source>
</evidence>
<feature type="transmembrane region" description="Helical" evidence="5">
    <location>
        <begin position="295"/>
        <end position="319"/>
    </location>
</feature>
<feature type="transmembrane region" description="Helical" evidence="5">
    <location>
        <begin position="115"/>
        <end position="136"/>
    </location>
</feature>
<feature type="transmembrane region" description="Helical" evidence="5">
    <location>
        <begin position="263"/>
        <end position="280"/>
    </location>
</feature>
<feature type="transmembrane region" description="Helical" evidence="5">
    <location>
        <begin position="51"/>
        <end position="73"/>
    </location>
</feature>
<dbReference type="GO" id="GO:0005886">
    <property type="term" value="C:plasma membrane"/>
    <property type="evidence" value="ECO:0007669"/>
    <property type="project" value="TreeGrafter"/>
</dbReference>
<feature type="transmembrane region" description="Helical" evidence="5">
    <location>
        <begin position="148"/>
        <end position="167"/>
    </location>
</feature>
<evidence type="ECO:0000256" key="2">
    <source>
        <dbReference type="ARBA" id="ARBA00022692"/>
    </source>
</evidence>
<dbReference type="InterPro" id="IPR004695">
    <property type="entry name" value="SLAC1/Mae1/Ssu1/TehA"/>
</dbReference>
<proteinExistence type="predicted"/>
<evidence type="ECO:0000313" key="7">
    <source>
        <dbReference type="Proteomes" id="UP000196573"/>
    </source>
</evidence>
<dbReference type="Proteomes" id="UP000196573">
    <property type="component" value="Unassembled WGS sequence"/>
</dbReference>
<dbReference type="InterPro" id="IPR038665">
    <property type="entry name" value="Voltage-dep_anion_channel_sf"/>
</dbReference>
<dbReference type="Gene3D" id="1.50.10.150">
    <property type="entry name" value="Voltage-dependent anion channel"/>
    <property type="match status" value="1"/>
</dbReference>
<protein>
    <submittedName>
        <fullName evidence="6">Potassium-tellurite ethidium and proflavin transporter</fullName>
    </submittedName>
</protein>
<feature type="transmembrane region" description="Helical" evidence="5">
    <location>
        <begin position="173"/>
        <end position="194"/>
    </location>
</feature>
<dbReference type="CDD" id="cd09325">
    <property type="entry name" value="TDT_C4-dicarb_trans"/>
    <property type="match status" value="1"/>
</dbReference>
<dbReference type="InterPro" id="IPR052951">
    <property type="entry name" value="Tellurite_res_ion_channel"/>
</dbReference>
<evidence type="ECO:0000256" key="1">
    <source>
        <dbReference type="ARBA" id="ARBA00004141"/>
    </source>
</evidence>
<dbReference type="Pfam" id="PF03595">
    <property type="entry name" value="SLAC1"/>
    <property type="match status" value="1"/>
</dbReference>
<reference evidence="6 7" key="1">
    <citation type="submission" date="2017-03" db="EMBL/GenBank/DDBJ databases">
        <authorList>
            <person name="Afonso C.L."/>
            <person name="Miller P.J."/>
            <person name="Scott M.A."/>
            <person name="Spackman E."/>
            <person name="Goraichik I."/>
            <person name="Dimitrov K.M."/>
            <person name="Suarez D.L."/>
            <person name="Swayne D.E."/>
        </authorList>
    </citation>
    <scope>NUCLEOTIDE SEQUENCE [LARGE SCALE GENOMIC DNA]</scope>
    <source>
        <strain evidence="6">SB41UT1</strain>
    </source>
</reference>
<accession>A0A1X7AMW9</accession>
<feature type="transmembrane region" description="Helical" evidence="5">
    <location>
        <begin position="206"/>
        <end position="224"/>
    </location>
</feature>
<evidence type="ECO:0000256" key="3">
    <source>
        <dbReference type="ARBA" id="ARBA00022989"/>
    </source>
</evidence>
<dbReference type="EMBL" id="FWPT01000008">
    <property type="protein sequence ID" value="SMA49612.1"/>
    <property type="molecule type" value="Genomic_DNA"/>
</dbReference>
<organism evidence="6 7">
    <name type="scientific">Parendozoicomonas haliclonae</name>
    <dbReference type="NCBI Taxonomy" id="1960125"/>
    <lineage>
        <taxon>Bacteria</taxon>
        <taxon>Pseudomonadati</taxon>
        <taxon>Pseudomonadota</taxon>
        <taxon>Gammaproteobacteria</taxon>
        <taxon>Oceanospirillales</taxon>
        <taxon>Endozoicomonadaceae</taxon>
        <taxon>Parendozoicomonas</taxon>
    </lineage>
</organism>
<keyword evidence="2 5" id="KW-0812">Transmembrane</keyword>
<dbReference type="RefSeq" id="WP_087112051.1">
    <property type="nucleotide sequence ID" value="NZ_CBCSCN010000010.1"/>
</dbReference>
<feature type="transmembrane region" description="Helical" evidence="5">
    <location>
        <begin position="85"/>
        <end position="109"/>
    </location>
</feature>
<evidence type="ECO:0000256" key="4">
    <source>
        <dbReference type="ARBA" id="ARBA00023136"/>
    </source>
</evidence>
<evidence type="ECO:0000256" key="5">
    <source>
        <dbReference type="SAM" id="Phobius"/>
    </source>
</evidence>
<dbReference type="PANTHER" id="PTHR37955">
    <property type="entry name" value="TELLURITE RESISTANCE PROTEIN TEHA"/>
    <property type="match status" value="1"/>
</dbReference>
<feature type="transmembrane region" description="Helical" evidence="5">
    <location>
        <begin position="27"/>
        <end position="45"/>
    </location>
</feature>
<gene>
    <name evidence="6" type="ORF">EHSB41UT_03397</name>
</gene>
<feature type="transmembrane region" description="Helical" evidence="5">
    <location>
        <begin position="230"/>
        <end position="251"/>
    </location>
</feature>
<keyword evidence="4 5" id="KW-0472">Membrane</keyword>